<dbReference type="PROSITE" id="PS50108">
    <property type="entry name" value="CRIB"/>
    <property type="match status" value="1"/>
</dbReference>
<sequence>MSQNRARPSNSSSILLNDGENDTLFQILGRGCVTLASGVVQLYLADQPGRTSWNKRCCGVACFVKDNPKRSYFIRVFDIKKGQMIWEQELYNQFRYKTPREYFHIFEGQQCMVGLNFASEDEAMKFKTAVEGKLQERATRRRDKKRQNTVHGQPGAPSRPPNTRPPASPSAQSTNMMQPMPTVTTNLDLGKNGNKGKKNKDKDKDKDKGRKLTKADIGAPTEFRHVSHVGWDPNKGFDMNNLDPDMKELFNLVGIDPGETEVDKDTVDFIYDFVEKSGGIEAVRQELKQRPIPPAIPAGGPRAPPPPSRAGAPPPPPPSRGPAVSRGGAPPPPPPHRNTPPAPSRAPAAAPPPPPPASAPRGAPPPPPGRGGPPPPPPGGGGPPPPPPPPPPSAGPPPPPPPPPPPSANGGGGESVGRGALLSAIQSGARLKSVDASEPASRPADSRGQLLDAIRQGAKLKQVDDQDERRSQDVESDVQDGLVGALARALASRRVNVESGDEDTSDEDDEEEDDEEWDD</sequence>
<keyword evidence="13" id="KW-1185">Reference proteome</keyword>
<evidence type="ECO:0000256" key="7">
    <source>
        <dbReference type="ARBA" id="ARBA00023242"/>
    </source>
</evidence>
<feature type="compositionally biased region" description="Acidic residues" evidence="8">
    <location>
        <begin position="499"/>
        <end position="519"/>
    </location>
</feature>
<dbReference type="Pfam" id="PF00568">
    <property type="entry name" value="WH1"/>
    <property type="match status" value="1"/>
</dbReference>
<dbReference type="AlphaFoldDB" id="A0AAN9BF38"/>
<dbReference type="CDD" id="cd00132">
    <property type="entry name" value="CRIB"/>
    <property type="match status" value="1"/>
</dbReference>
<feature type="domain" description="WH2" evidence="11">
    <location>
        <begin position="446"/>
        <end position="463"/>
    </location>
</feature>
<evidence type="ECO:0000256" key="1">
    <source>
        <dbReference type="ARBA" id="ARBA00004123"/>
    </source>
</evidence>
<feature type="region of interest" description="Disordered" evidence="8">
    <location>
        <begin position="133"/>
        <end position="219"/>
    </location>
</feature>
<dbReference type="InterPro" id="IPR000697">
    <property type="entry name" value="WH1/EVH1_dom"/>
</dbReference>
<feature type="compositionally biased region" description="Basic and acidic residues" evidence="8">
    <location>
        <begin position="200"/>
        <end position="214"/>
    </location>
</feature>
<dbReference type="SMART" id="SM00246">
    <property type="entry name" value="WH2"/>
    <property type="match status" value="2"/>
</dbReference>
<dbReference type="SUPFAM" id="SSF50729">
    <property type="entry name" value="PH domain-like"/>
    <property type="match status" value="1"/>
</dbReference>
<dbReference type="CDD" id="cd01205">
    <property type="entry name" value="EVH1_WASP-like"/>
    <property type="match status" value="1"/>
</dbReference>
<evidence type="ECO:0000313" key="13">
    <source>
        <dbReference type="Proteomes" id="UP001374579"/>
    </source>
</evidence>
<feature type="compositionally biased region" description="Basic and acidic residues" evidence="8">
    <location>
        <begin position="461"/>
        <end position="473"/>
    </location>
</feature>
<dbReference type="PANTHER" id="PTHR11202:SF36">
    <property type="entry name" value="ACTIN NUCLEATION-PROMOTING FACTOR WASL"/>
    <property type="match status" value="1"/>
</dbReference>
<keyword evidence="7" id="KW-0539">Nucleus</keyword>
<keyword evidence="3" id="KW-0963">Cytoplasm</keyword>
<feature type="region of interest" description="Disordered" evidence="8">
    <location>
        <begin position="493"/>
        <end position="519"/>
    </location>
</feature>
<evidence type="ECO:0000256" key="3">
    <source>
        <dbReference type="ARBA" id="ARBA00022490"/>
    </source>
</evidence>
<dbReference type="Pfam" id="PF00786">
    <property type="entry name" value="PBD"/>
    <property type="match status" value="1"/>
</dbReference>
<evidence type="ECO:0000256" key="6">
    <source>
        <dbReference type="ARBA" id="ARBA00023212"/>
    </source>
</evidence>
<feature type="compositionally biased region" description="Basic residues" evidence="8">
    <location>
        <begin position="139"/>
        <end position="148"/>
    </location>
</feature>
<keyword evidence="5" id="KW-0677">Repeat</keyword>
<dbReference type="InterPro" id="IPR003124">
    <property type="entry name" value="WH2_dom"/>
</dbReference>
<evidence type="ECO:0000259" key="9">
    <source>
        <dbReference type="PROSITE" id="PS50108"/>
    </source>
</evidence>
<name>A0AAN9BF38_9CAEN</name>
<protein>
    <submittedName>
        <fullName evidence="12">Uncharacterized protein</fullName>
    </submittedName>
</protein>
<dbReference type="PROSITE" id="PS50229">
    <property type="entry name" value="WH1"/>
    <property type="match status" value="1"/>
</dbReference>
<keyword evidence="4" id="KW-0597">Phosphoprotein</keyword>
<dbReference type="Gene3D" id="3.90.810.10">
    <property type="entry name" value="CRIB domain"/>
    <property type="match status" value="1"/>
</dbReference>
<dbReference type="Gene3D" id="2.30.29.30">
    <property type="entry name" value="Pleckstrin-homology domain (PH domain)/Phosphotyrosine-binding domain (PTB)"/>
    <property type="match status" value="1"/>
</dbReference>
<feature type="domain" description="WH1" evidence="10">
    <location>
        <begin position="28"/>
        <end position="137"/>
    </location>
</feature>
<feature type="compositionally biased region" description="Polar residues" evidence="8">
    <location>
        <begin position="169"/>
        <end position="185"/>
    </location>
</feature>
<dbReference type="Proteomes" id="UP001374579">
    <property type="component" value="Unassembled WGS sequence"/>
</dbReference>
<feature type="compositionally biased region" description="Pro residues" evidence="8">
    <location>
        <begin position="291"/>
        <end position="320"/>
    </location>
</feature>
<evidence type="ECO:0000259" key="11">
    <source>
        <dbReference type="PROSITE" id="PS51082"/>
    </source>
</evidence>
<dbReference type="InterPro" id="IPR011993">
    <property type="entry name" value="PH-like_dom_sf"/>
</dbReference>
<dbReference type="FunFam" id="2.30.29.30:FF:000130">
    <property type="entry name" value="neural Wiskott-Aldrich syndrome protein"/>
    <property type="match status" value="1"/>
</dbReference>
<reference evidence="12 13" key="1">
    <citation type="submission" date="2024-02" db="EMBL/GenBank/DDBJ databases">
        <title>Chromosome-scale genome assembly of the rough periwinkle Littorina saxatilis.</title>
        <authorList>
            <person name="De Jode A."/>
            <person name="Faria R."/>
            <person name="Formenti G."/>
            <person name="Sims Y."/>
            <person name="Smith T.P."/>
            <person name="Tracey A."/>
            <person name="Wood J.M.D."/>
            <person name="Zagrodzka Z.B."/>
            <person name="Johannesson K."/>
            <person name="Butlin R.K."/>
            <person name="Leder E.H."/>
        </authorList>
    </citation>
    <scope>NUCLEOTIDE SEQUENCE [LARGE SCALE GENOMIC DNA]</scope>
    <source>
        <strain evidence="12">Snail1</strain>
        <tissue evidence="12">Muscle</tissue>
    </source>
</reference>
<evidence type="ECO:0000256" key="8">
    <source>
        <dbReference type="SAM" id="MobiDB-lite"/>
    </source>
</evidence>
<dbReference type="SUPFAM" id="SSF47912">
    <property type="entry name" value="Wiscott-Aldrich syndrome protein, WASP, C-terminal domain"/>
    <property type="match status" value="1"/>
</dbReference>
<dbReference type="GO" id="GO:0005634">
    <property type="term" value="C:nucleus"/>
    <property type="evidence" value="ECO:0007669"/>
    <property type="project" value="UniProtKB-SubCell"/>
</dbReference>
<dbReference type="GO" id="GO:0005856">
    <property type="term" value="C:cytoskeleton"/>
    <property type="evidence" value="ECO:0007669"/>
    <property type="project" value="UniProtKB-SubCell"/>
</dbReference>
<dbReference type="InterPro" id="IPR033927">
    <property type="entry name" value="WASPfam_EVH1"/>
</dbReference>
<dbReference type="InterPro" id="IPR011026">
    <property type="entry name" value="WAS_C"/>
</dbReference>
<dbReference type="InterPro" id="IPR036936">
    <property type="entry name" value="CRIB_dom_sf"/>
</dbReference>
<feature type="domain" description="CRIB" evidence="9">
    <location>
        <begin position="217"/>
        <end position="230"/>
    </location>
</feature>
<organism evidence="12 13">
    <name type="scientific">Littorina saxatilis</name>
    <dbReference type="NCBI Taxonomy" id="31220"/>
    <lineage>
        <taxon>Eukaryota</taxon>
        <taxon>Metazoa</taxon>
        <taxon>Spiralia</taxon>
        <taxon>Lophotrochozoa</taxon>
        <taxon>Mollusca</taxon>
        <taxon>Gastropoda</taxon>
        <taxon>Caenogastropoda</taxon>
        <taxon>Littorinimorpha</taxon>
        <taxon>Littorinoidea</taxon>
        <taxon>Littorinidae</taxon>
        <taxon>Littorina</taxon>
    </lineage>
</organism>
<dbReference type="PANTHER" id="PTHR11202">
    <property type="entry name" value="SPROUTY-RELATED, EVH1 DOMAIN-CONTAINING PROTEIN FAMILY MEMBER"/>
    <property type="match status" value="1"/>
</dbReference>
<dbReference type="Pfam" id="PF02205">
    <property type="entry name" value="WH2"/>
    <property type="match status" value="2"/>
</dbReference>
<dbReference type="Gene3D" id="6.10.280.150">
    <property type="match status" value="1"/>
</dbReference>
<dbReference type="GO" id="GO:0007015">
    <property type="term" value="P:actin filament organization"/>
    <property type="evidence" value="ECO:0007669"/>
    <property type="project" value="InterPro"/>
</dbReference>
<comment type="subcellular location">
    <subcellularLocation>
        <location evidence="2">Cytoplasm</location>
        <location evidence="2">Cytoskeleton</location>
    </subcellularLocation>
    <subcellularLocation>
        <location evidence="1">Nucleus</location>
    </subcellularLocation>
</comment>
<evidence type="ECO:0000256" key="4">
    <source>
        <dbReference type="ARBA" id="ARBA00022553"/>
    </source>
</evidence>
<dbReference type="SMART" id="SM00285">
    <property type="entry name" value="PBD"/>
    <property type="match status" value="1"/>
</dbReference>
<dbReference type="GO" id="GO:0003779">
    <property type="term" value="F:actin binding"/>
    <property type="evidence" value="ECO:0007669"/>
    <property type="project" value="InterPro"/>
</dbReference>
<dbReference type="SMART" id="SM00461">
    <property type="entry name" value="WH1"/>
    <property type="match status" value="1"/>
</dbReference>
<evidence type="ECO:0000256" key="5">
    <source>
        <dbReference type="ARBA" id="ARBA00022737"/>
    </source>
</evidence>
<comment type="caution">
    <text evidence="12">The sequence shown here is derived from an EMBL/GenBank/DDBJ whole genome shotgun (WGS) entry which is preliminary data.</text>
</comment>
<dbReference type="FunFam" id="3.90.810.10:FF:000003">
    <property type="entry name" value="Neural Wiskott-Aldrich syndrome protein-like"/>
    <property type="match status" value="1"/>
</dbReference>
<keyword evidence="6" id="KW-0206">Cytoskeleton</keyword>
<dbReference type="InterPro" id="IPR000095">
    <property type="entry name" value="CRIB_dom"/>
</dbReference>
<accession>A0AAN9BF38</accession>
<dbReference type="PROSITE" id="PS51082">
    <property type="entry name" value="WH2"/>
    <property type="match status" value="2"/>
</dbReference>
<feature type="domain" description="WH2" evidence="11">
    <location>
        <begin position="417"/>
        <end position="434"/>
    </location>
</feature>
<evidence type="ECO:0000313" key="12">
    <source>
        <dbReference type="EMBL" id="KAK7102220.1"/>
    </source>
</evidence>
<evidence type="ECO:0000256" key="2">
    <source>
        <dbReference type="ARBA" id="ARBA00004245"/>
    </source>
</evidence>
<gene>
    <name evidence="12" type="ORF">V1264_020471</name>
</gene>
<proteinExistence type="predicted"/>
<evidence type="ECO:0000259" key="10">
    <source>
        <dbReference type="PROSITE" id="PS50229"/>
    </source>
</evidence>
<feature type="compositionally biased region" description="Pro residues" evidence="8">
    <location>
        <begin position="329"/>
        <end position="407"/>
    </location>
</feature>
<dbReference type="EMBL" id="JBAMIC010000010">
    <property type="protein sequence ID" value="KAK7102220.1"/>
    <property type="molecule type" value="Genomic_DNA"/>
</dbReference>
<feature type="region of interest" description="Disordered" evidence="8">
    <location>
        <begin position="282"/>
        <end position="480"/>
    </location>
</feature>
<feature type="compositionally biased region" description="Pro residues" evidence="8">
    <location>
        <begin position="157"/>
        <end position="168"/>
    </location>
</feature>